<dbReference type="Pfam" id="PF02954">
    <property type="entry name" value="HTH_8"/>
    <property type="match status" value="1"/>
</dbReference>
<evidence type="ECO:0000313" key="12">
    <source>
        <dbReference type="Proteomes" id="UP000199230"/>
    </source>
</evidence>
<dbReference type="SUPFAM" id="SSF52540">
    <property type="entry name" value="P-loop containing nucleoside triphosphate hydrolases"/>
    <property type="match status" value="1"/>
</dbReference>
<dbReference type="SUPFAM" id="SSF46689">
    <property type="entry name" value="Homeodomain-like"/>
    <property type="match status" value="1"/>
</dbReference>
<keyword evidence="5 11" id="KW-0238">DNA-binding</keyword>
<feature type="modified residue" description="4-aspartylphosphate" evidence="8">
    <location>
        <position position="59"/>
    </location>
</feature>
<dbReference type="InterPro" id="IPR001789">
    <property type="entry name" value="Sig_transdc_resp-reg_receiver"/>
</dbReference>
<dbReference type="SMART" id="SM00382">
    <property type="entry name" value="AAA"/>
    <property type="match status" value="1"/>
</dbReference>
<keyword evidence="6" id="KW-0804">Transcription</keyword>
<dbReference type="PROSITE" id="PS50110">
    <property type="entry name" value="RESPONSE_REGULATORY"/>
    <property type="match status" value="1"/>
</dbReference>
<dbReference type="InterPro" id="IPR027417">
    <property type="entry name" value="P-loop_NTPase"/>
</dbReference>
<dbReference type="InterPro" id="IPR025943">
    <property type="entry name" value="Sigma_54_int_dom_ATP-bd_2"/>
</dbReference>
<dbReference type="STRING" id="159292.SAMN05192546_110111"/>
<dbReference type="SUPFAM" id="SSF52172">
    <property type="entry name" value="CheY-like"/>
    <property type="match status" value="1"/>
</dbReference>
<dbReference type="Gene3D" id="3.40.50.2300">
    <property type="match status" value="1"/>
</dbReference>
<evidence type="ECO:0000256" key="4">
    <source>
        <dbReference type="ARBA" id="ARBA00023015"/>
    </source>
</evidence>
<dbReference type="GO" id="GO:0000160">
    <property type="term" value="P:phosphorelay signal transduction system"/>
    <property type="evidence" value="ECO:0007669"/>
    <property type="project" value="InterPro"/>
</dbReference>
<keyword evidence="8" id="KW-0597">Phosphoprotein</keyword>
<evidence type="ECO:0000313" key="11">
    <source>
        <dbReference type="EMBL" id="SDZ16707.1"/>
    </source>
</evidence>
<dbReference type="EMBL" id="FNPV01000010">
    <property type="protein sequence ID" value="SDZ16707.1"/>
    <property type="molecule type" value="Genomic_DNA"/>
</dbReference>
<evidence type="ECO:0000259" key="9">
    <source>
        <dbReference type="PROSITE" id="PS50045"/>
    </source>
</evidence>
<dbReference type="InterPro" id="IPR003593">
    <property type="entry name" value="AAA+_ATPase"/>
</dbReference>
<dbReference type="Pfam" id="PF00072">
    <property type="entry name" value="Response_reg"/>
    <property type="match status" value="1"/>
</dbReference>
<evidence type="ECO:0000256" key="5">
    <source>
        <dbReference type="ARBA" id="ARBA00023125"/>
    </source>
</evidence>
<evidence type="ECO:0000256" key="6">
    <source>
        <dbReference type="ARBA" id="ARBA00023163"/>
    </source>
</evidence>
<evidence type="ECO:0000256" key="2">
    <source>
        <dbReference type="ARBA" id="ARBA00022741"/>
    </source>
</evidence>
<protein>
    <recommendedName>
        <fullName evidence="1">Stage 0 sporulation protein A homolog</fullName>
    </recommendedName>
</protein>
<dbReference type="Proteomes" id="UP000199230">
    <property type="component" value="Unassembled WGS sequence"/>
</dbReference>
<dbReference type="InterPro" id="IPR025662">
    <property type="entry name" value="Sigma_54_int_dom_ATP-bd_1"/>
</dbReference>
<name>A0A1H3QTE6_9FIRM</name>
<dbReference type="InterPro" id="IPR058031">
    <property type="entry name" value="AAA_lid_NorR"/>
</dbReference>
<dbReference type="GO" id="GO:0006355">
    <property type="term" value="P:regulation of DNA-templated transcription"/>
    <property type="evidence" value="ECO:0007669"/>
    <property type="project" value="InterPro"/>
</dbReference>
<keyword evidence="12" id="KW-1185">Reference proteome</keyword>
<evidence type="ECO:0000259" key="10">
    <source>
        <dbReference type="PROSITE" id="PS50110"/>
    </source>
</evidence>
<dbReference type="InterPro" id="IPR002078">
    <property type="entry name" value="Sigma_54_int"/>
</dbReference>
<dbReference type="GO" id="GO:0005524">
    <property type="term" value="F:ATP binding"/>
    <property type="evidence" value="ECO:0007669"/>
    <property type="project" value="UniProtKB-KW"/>
</dbReference>
<dbReference type="PANTHER" id="PTHR32071:SF119">
    <property type="entry name" value="SIGMA L-DEPENDENT TRANSCRIPTIONAL REGULATOR YPLP-RELATED"/>
    <property type="match status" value="1"/>
</dbReference>
<dbReference type="FunFam" id="3.40.50.300:FF:000006">
    <property type="entry name" value="DNA-binding transcriptional regulator NtrC"/>
    <property type="match status" value="1"/>
</dbReference>
<dbReference type="InterPro" id="IPR025944">
    <property type="entry name" value="Sigma_54_int_dom_CS"/>
</dbReference>
<dbReference type="RefSeq" id="WP_242870130.1">
    <property type="nucleotide sequence ID" value="NZ_FNPV01000010.1"/>
</dbReference>
<feature type="domain" description="Response regulatory" evidence="10">
    <location>
        <begin position="10"/>
        <end position="124"/>
    </location>
</feature>
<dbReference type="AlphaFoldDB" id="A0A1H3QTE6"/>
<comment type="function">
    <text evidence="7">May play the central regulatory role in sporulation. It may be an element of the effector pathway responsible for the activation of sporulation genes in response to nutritional stress. Spo0A may act in concert with spo0H (a sigma factor) to control the expression of some genes that are critical to the sporulation process.</text>
</comment>
<evidence type="ECO:0000256" key="3">
    <source>
        <dbReference type="ARBA" id="ARBA00022840"/>
    </source>
</evidence>
<dbReference type="Gene3D" id="1.10.10.60">
    <property type="entry name" value="Homeodomain-like"/>
    <property type="match status" value="1"/>
</dbReference>
<dbReference type="InterPro" id="IPR002197">
    <property type="entry name" value="HTH_Fis"/>
</dbReference>
<evidence type="ECO:0000256" key="8">
    <source>
        <dbReference type="PROSITE-ProRule" id="PRU00169"/>
    </source>
</evidence>
<keyword evidence="4" id="KW-0805">Transcription regulation</keyword>
<sequence length="456" mass="52099">MKMDQRKMLTVLIVDDEEAYREVLQTILEKKGYETDTAANGKEALEKLKQKNYHLVLTDLMMDEVNGMELLEQIKANYSDTEVIMVTGYGTIQNAVEAMKKGAFTYFIKGHDTEALLIEIRKIERFASLESENERLRSLRPSVSCMANTKNKKFQKVLEMAEKAAQSNINILILGESGVGKEVMADYIHHCSKRKNHGSMAVSCHALSENMLESELFGHEKGSFTGAIERRKGRFEAAHGGTLFLDEIGELSLNTQAKLLRAIETRKIERIGSNKGIDVDFRLICATNRDLHRAVEEGIFREDLFFRISSITMEIPPLRDRKEDIPDLINYFVQASEKEMKKKIHRIEASVMDFLLTYPYPGNIRELKNIVERLVVLSTEGVIKEAELPEVRSNDGAKRKTASSIIKPLKDVRKEFEARYIEEVLMLCNQNISEAAKKLHVSRRQLFNKITEYGLK</sequence>
<dbReference type="InterPro" id="IPR009057">
    <property type="entry name" value="Homeodomain-like_sf"/>
</dbReference>
<dbReference type="PROSITE" id="PS00688">
    <property type="entry name" value="SIGMA54_INTERACT_3"/>
    <property type="match status" value="1"/>
</dbReference>
<keyword evidence="3" id="KW-0067">ATP-binding</keyword>
<dbReference type="SMART" id="SM00448">
    <property type="entry name" value="REC"/>
    <property type="match status" value="1"/>
</dbReference>
<dbReference type="PROSITE" id="PS50045">
    <property type="entry name" value="SIGMA54_INTERACT_4"/>
    <property type="match status" value="1"/>
</dbReference>
<gene>
    <name evidence="11" type="ORF">SAMN05192546_110111</name>
</gene>
<organism evidence="11 12">
    <name type="scientific">Tindallia californiensis</name>
    <dbReference type="NCBI Taxonomy" id="159292"/>
    <lineage>
        <taxon>Bacteria</taxon>
        <taxon>Bacillati</taxon>
        <taxon>Bacillota</taxon>
        <taxon>Clostridia</taxon>
        <taxon>Peptostreptococcales</taxon>
        <taxon>Tindalliaceae</taxon>
        <taxon>Tindallia</taxon>
    </lineage>
</organism>
<evidence type="ECO:0000256" key="1">
    <source>
        <dbReference type="ARBA" id="ARBA00018672"/>
    </source>
</evidence>
<dbReference type="PANTHER" id="PTHR32071">
    <property type="entry name" value="TRANSCRIPTIONAL REGULATORY PROTEIN"/>
    <property type="match status" value="1"/>
</dbReference>
<dbReference type="Gene3D" id="3.40.50.300">
    <property type="entry name" value="P-loop containing nucleotide triphosphate hydrolases"/>
    <property type="match status" value="1"/>
</dbReference>
<dbReference type="PROSITE" id="PS00675">
    <property type="entry name" value="SIGMA54_INTERACT_1"/>
    <property type="match status" value="1"/>
</dbReference>
<dbReference type="Gene3D" id="1.10.8.60">
    <property type="match status" value="1"/>
</dbReference>
<dbReference type="PROSITE" id="PS00676">
    <property type="entry name" value="SIGMA54_INTERACT_2"/>
    <property type="match status" value="1"/>
</dbReference>
<accession>A0A1H3QTE6</accession>
<dbReference type="Pfam" id="PF25601">
    <property type="entry name" value="AAA_lid_14"/>
    <property type="match status" value="1"/>
</dbReference>
<feature type="domain" description="Sigma-54 factor interaction" evidence="9">
    <location>
        <begin position="147"/>
        <end position="376"/>
    </location>
</feature>
<evidence type="ECO:0000256" key="7">
    <source>
        <dbReference type="ARBA" id="ARBA00024867"/>
    </source>
</evidence>
<reference evidence="11 12" key="1">
    <citation type="submission" date="2016-10" db="EMBL/GenBank/DDBJ databases">
        <authorList>
            <person name="de Groot N.N."/>
        </authorList>
    </citation>
    <scope>NUCLEOTIDE SEQUENCE [LARGE SCALE GENOMIC DNA]</scope>
    <source>
        <strain evidence="11 12">APO</strain>
    </source>
</reference>
<proteinExistence type="predicted"/>
<keyword evidence="2" id="KW-0547">Nucleotide-binding</keyword>
<dbReference type="InterPro" id="IPR011006">
    <property type="entry name" value="CheY-like_superfamily"/>
</dbReference>
<dbReference type="GO" id="GO:0043565">
    <property type="term" value="F:sequence-specific DNA binding"/>
    <property type="evidence" value="ECO:0007669"/>
    <property type="project" value="InterPro"/>
</dbReference>
<dbReference type="Pfam" id="PF00158">
    <property type="entry name" value="Sigma54_activat"/>
    <property type="match status" value="1"/>
</dbReference>
<dbReference type="CDD" id="cd00009">
    <property type="entry name" value="AAA"/>
    <property type="match status" value="1"/>
</dbReference>